<proteinExistence type="predicted"/>
<evidence type="ECO:0008006" key="4">
    <source>
        <dbReference type="Google" id="ProtNLM"/>
    </source>
</evidence>
<dbReference type="Pfam" id="PF10724">
    <property type="entry name" value="DUF2516"/>
    <property type="match status" value="1"/>
</dbReference>
<name>A0A7W7SXD1_9PSEU</name>
<evidence type="ECO:0000313" key="2">
    <source>
        <dbReference type="EMBL" id="MBB4962722.1"/>
    </source>
</evidence>
<evidence type="ECO:0000256" key="1">
    <source>
        <dbReference type="SAM" id="Phobius"/>
    </source>
</evidence>
<accession>A0A7W7SXD1</accession>
<dbReference type="AlphaFoldDB" id="A0A7W7SXD1"/>
<reference evidence="2 3" key="1">
    <citation type="submission" date="2020-08" db="EMBL/GenBank/DDBJ databases">
        <title>Sequencing the genomes of 1000 actinobacteria strains.</title>
        <authorList>
            <person name="Klenk H.-P."/>
        </authorList>
    </citation>
    <scope>NUCLEOTIDE SEQUENCE [LARGE SCALE GENOMIC DNA]</scope>
    <source>
        <strain evidence="2 3">DSM 45084</strain>
    </source>
</reference>
<feature type="transmembrane region" description="Helical" evidence="1">
    <location>
        <begin position="55"/>
        <end position="72"/>
    </location>
</feature>
<dbReference type="Proteomes" id="UP000542674">
    <property type="component" value="Unassembled WGS sequence"/>
</dbReference>
<gene>
    <name evidence="2" type="ORF">F4559_000081</name>
</gene>
<keyword evidence="1" id="KW-0812">Transmembrane</keyword>
<organism evidence="2 3">
    <name type="scientific">Saccharothrix violaceirubra</name>
    <dbReference type="NCBI Taxonomy" id="413306"/>
    <lineage>
        <taxon>Bacteria</taxon>
        <taxon>Bacillati</taxon>
        <taxon>Actinomycetota</taxon>
        <taxon>Actinomycetes</taxon>
        <taxon>Pseudonocardiales</taxon>
        <taxon>Pseudonocardiaceae</taxon>
        <taxon>Saccharothrix</taxon>
    </lineage>
</organism>
<dbReference type="InterPro" id="IPR019662">
    <property type="entry name" value="DUF2516"/>
</dbReference>
<evidence type="ECO:0000313" key="3">
    <source>
        <dbReference type="Proteomes" id="UP000542674"/>
    </source>
</evidence>
<comment type="caution">
    <text evidence="2">The sequence shown here is derived from an EMBL/GenBank/DDBJ whole genome shotgun (WGS) entry which is preliminary data.</text>
</comment>
<dbReference type="EMBL" id="JACHJS010000001">
    <property type="protein sequence ID" value="MBB4962722.1"/>
    <property type="molecule type" value="Genomic_DNA"/>
</dbReference>
<feature type="transmembrane region" description="Helical" evidence="1">
    <location>
        <begin position="12"/>
        <end position="34"/>
    </location>
</feature>
<keyword evidence="1" id="KW-1133">Transmembrane helix</keyword>
<protein>
    <recommendedName>
        <fullName evidence="4">DUF2516 family protein</fullName>
    </recommendedName>
</protein>
<sequence>MLSIHLPPFSPLYLDLWVLLILQSVALVMGLFAFGHALTQRAEAFQAAERMTKPAWLGITGGGTFALILFELLGAGSIFWVAGFVAVSVYLVDVRPRLIEIQRGPRW</sequence>
<keyword evidence="1" id="KW-0472">Membrane</keyword>
<keyword evidence="3" id="KW-1185">Reference proteome</keyword>